<dbReference type="SUPFAM" id="SSF55729">
    <property type="entry name" value="Acyl-CoA N-acyltransferases (Nat)"/>
    <property type="match status" value="1"/>
</dbReference>
<evidence type="ECO:0000313" key="1">
    <source>
        <dbReference type="EMBL" id="MBM9475767.1"/>
    </source>
</evidence>
<accession>A0A938YLU3</accession>
<reference evidence="1" key="1">
    <citation type="submission" date="2021-01" db="EMBL/GenBank/DDBJ databases">
        <title>KCTC 19127 draft genome.</title>
        <authorList>
            <person name="An D."/>
        </authorList>
    </citation>
    <scope>NUCLEOTIDE SEQUENCE</scope>
    <source>
        <strain evidence="1">KCTC 19127</strain>
    </source>
</reference>
<dbReference type="AlphaFoldDB" id="A0A938YLU3"/>
<dbReference type="Proteomes" id="UP000663801">
    <property type="component" value="Unassembled WGS sequence"/>
</dbReference>
<protein>
    <recommendedName>
        <fullName evidence="3">GNAT family N-acetyltransferase</fullName>
    </recommendedName>
</protein>
<name>A0A938YLU3_9ACTN</name>
<comment type="caution">
    <text evidence="1">The sequence shown here is derived from an EMBL/GenBank/DDBJ whole genome shotgun (WGS) entry which is preliminary data.</text>
</comment>
<dbReference type="PANTHER" id="PTHR41700">
    <property type="entry name" value="GCN5-RELATED N-ACETYLTRANSFERASE"/>
    <property type="match status" value="1"/>
</dbReference>
<organism evidence="1 2">
    <name type="scientific">Nakamurella flavida</name>
    <dbReference type="NCBI Taxonomy" id="363630"/>
    <lineage>
        <taxon>Bacteria</taxon>
        <taxon>Bacillati</taxon>
        <taxon>Actinomycetota</taxon>
        <taxon>Actinomycetes</taxon>
        <taxon>Nakamurellales</taxon>
        <taxon>Nakamurellaceae</taxon>
        <taxon>Nakamurella</taxon>
    </lineage>
</organism>
<dbReference type="RefSeq" id="WP_205255858.1">
    <property type="nucleotide sequence ID" value="NZ_BAAAPV010000002.1"/>
</dbReference>
<keyword evidence="2" id="KW-1185">Reference proteome</keyword>
<gene>
    <name evidence="1" type="ORF">JL107_04840</name>
</gene>
<proteinExistence type="predicted"/>
<dbReference type="InterPro" id="IPR016181">
    <property type="entry name" value="Acyl_CoA_acyltransferase"/>
</dbReference>
<evidence type="ECO:0000313" key="2">
    <source>
        <dbReference type="Proteomes" id="UP000663801"/>
    </source>
</evidence>
<dbReference type="PANTHER" id="PTHR41700:SF1">
    <property type="entry name" value="N-ACETYLTRANSFERASE DOMAIN-CONTAINING PROTEIN"/>
    <property type="match status" value="1"/>
</dbReference>
<dbReference type="InterPro" id="IPR038764">
    <property type="entry name" value="GNAT_N_AcTrfase_prd"/>
</dbReference>
<dbReference type="EMBL" id="JAERWL010000005">
    <property type="protein sequence ID" value="MBM9475767.1"/>
    <property type="molecule type" value="Genomic_DNA"/>
</dbReference>
<evidence type="ECO:0008006" key="3">
    <source>
        <dbReference type="Google" id="ProtNLM"/>
    </source>
</evidence>
<sequence>MNPTPDPVEPRATAAAAADRAGVQVRELDGLAEFVAAADLLDVVWGRRPEDPPEFSPALMVAMRHAGNYLSGAWAGGGLVGVSVGFLGRDADGSTVHSHITGMLPGHPGGGAALKWHQRAWALDRAITRATWTFDPLIARNAFFNLERLGVDMAAYLVDHYGPMNDELNRGQPTDRIAAVWNLTGDRVRAAAAAVSAGRAGTDGSTGAADPDAGALAALGARVPLRVGPDGTPEIGAPVPPFAAADPSITADVLIGIPPDIEDVRRRDPQLASVWRLALRRALRPLLASDRLRVEGFLRSGWYLARTVGAARTTPAAPSTWRTP</sequence>